<dbReference type="EMBL" id="LNQR01000021">
    <property type="protein sequence ID" value="KWT92668.1"/>
    <property type="molecule type" value="Genomic_DNA"/>
</dbReference>
<evidence type="ECO:0000256" key="2">
    <source>
        <dbReference type="ARBA" id="ARBA00022475"/>
    </source>
</evidence>
<evidence type="ECO:0000256" key="4">
    <source>
        <dbReference type="ARBA" id="ARBA00022519"/>
    </source>
</evidence>
<evidence type="ECO:0000313" key="10">
    <source>
        <dbReference type="Proteomes" id="UP000060487"/>
    </source>
</evidence>
<sequence>MRGFTLIETLVSVFLLTIISLALFNTFKLTEKAIDTLQPNVWDMHELRKALDSLRRDIESSFYTQDSGASRFKVQDRDTLGRQTSSISMTTFAGAGVGHKDVSYYVVEKAEKKLSLYKKIKQPTGNNPGTNPEKAAEVELIGDITAFTVEVFSSDMSAAAPVKSWDTLLTARMPSYVRITITIPAKGNPLTLSETVYPRINARL</sequence>
<comment type="caution">
    <text evidence="9">The sequence shown here is derived from an EMBL/GenBank/DDBJ whole genome shotgun (WGS) entry which is preliminary data.</text>
</comment>
<keyword evidence="7 8" id="KW-0472">Membrane</keyword>
<dbReference type="SUPFAM" id="SSF54523">
    <property type="entry name" value="Pili subunits"/>
    <property type="match status" value="1"/>
</dbReference>
<evidence type="ECO:0000256" key="5">
    <source>
        <dbReference type="ARBA" id="ARBA00022692"/>
    </source>
</evidence>
<gene>
    <name evidence="9" type="ORF">ASN18_0499</name>
</gene>
<dbReference type="Pfam" id="PF07963">
    <property type="entry name" value="N_methyl"/>
    <property type="match status" value="1"/>
</dbReference>
<keyword evidence="3" id="KW-0488">Methylation</keyword>
<dbReference type="Proteomes" id="UP000060487">
    <property type="component" value="Unassembled WGS sequence"/>
</dbReference>
<protein>
    <submittedName>
        <fullName evidence="9">General secretion pathway protein GspJ</fullName>
    </submittedName>
</protein>
<keyword evidence="4" id="KW-0997">Cell inner membrane</keyword>
<evidence type="ECO:0000256" key="3">
    <source>
        <dbReference type="ARBA" id="ARBA00022481"/>
    </source>
</evidence>
<dbReference type="PANTHER" id="PTHR39583">
    <property type="entry name" value="TYPE II SECRETION SYSTEM PROTEIN J-RELATED"/>
    <property type="match status" value="1"/>
</dbReference>
<name>A0ABR5SIG6_9BACT</name>
<keyword evidence="2" id="KW-1003">Cell membrane</keyword>
<keyword evidence="6 8" id="KW-1133">Transmembrane helix</keyword>
<dbReference type="InterPro" id="IPR051621">
    <property type="entry name" value="T2SS_protein_J"/>
</dbReference>
<evidence type="ECO:0000256" key="1">
    <source>
        <dbReference type="ARBA" id="ARBA00004377"/>
    </source>
</evidence>
<dbReference type="PROSITE" id="PS00409">
    <property type="entry name" value="PROKAR_NTER_METHYL"/>
    <property type="match status" value="1"/>
</dbReference>
<evidence type="ECO:0000313" key="9">
    <source>
        <dbReference type="EMBL" id="KWT92668.1"/>
    </source>
</evidence>
<keyword evidence="5 8" id="KW-0812">Transmembrane</keyword>
<dbReference type="InterPro" id="IPR045584">
    <property type="entry name" value="Pilin-like"/>
</dbReference>
<proteinExistence type="predicted"/>
<keyword evidence="10" id="KW-1185">Reference proteome</keyword>
<evidence type="ECO:0000256" key="8">
    <source>
        <dbReference type="SAM" id="Phobius"/>
    </source>
</evidence>
<dbReference type="NCBIfam" id="TIGR02532">
    <property type="entry name" value="IV_pilin_GFxxxE"/>
    <property type="match status" value="1"/>
</dbReference>
<accession>A0ABR5SIG6</accession>
<organism evidence="9 10">
    <name type="scientific">Candidatus Magnetominusculus xianensis</name>
    <dbReference type="NCBI Taxonomy" id="1748249"/>
    <lineage>
        <taxon>Bacteria</taxon>
        <taxon>Pseudomonadati</taxon>
        <taxon>Nitrospirota</taxon>
        <taxon>Nitrospiria</taxon>
        <taxon>Nitrospirales</taxon>
        <taxon>Nitrospiraceae</taxon>
        <taxon>Candidatus Magnetominusculus</taxon>
    </lineage>
</organism>
<dbReference type="InterPro" id="IPR012902">
    <property type="entry name" value="N_methyl_site"/>
</dbReference>
<evidence type="ECO:0000256" key="7">
    <source>
        <dbReference type="ARBA" id="ARBA00023136"/>
    </source>
</evidence>
<dbReference type="PANTHER" id="PTHR39583:SF2">
    <property type="entry name" value="TYPE II SECRETION SYSTEM PROTEIN J"/>
    <property type="match status" value="1"/>
</dbReference>
<reference evidence="9 10" key="1">
    <citation type="submission" date="2015-11" db="EMBL/GenBank/DDBJ databases">
        <authorList>
            <person name="Lin W."/>
        </authorList>
    </citation>
    <scope>NUCLEOTIDE SEQUENCE [LARGE SCALE GENOMIC DNA]</scope>
    <source>
        <strain evidence="9 10">HCH-1</strain>
    </source>
</reference>
<feature type="transmembrane region" description="Helical" evidence="8">
    <location>
        <begin position="6"/>
        <end position="24"/>
    </location>
</feature>
<comment type="subcellular location">
    <subcellularLocation>
        <location evidence="1">Cell inner membrane</location>
        <topology evidence="1">Single-pass membrane protein</topology>
    </subcellularLocation>
</comment>
<dbReference type="RefSeq" id="WP_085051030.1">
    <property type="nucleotide sequence ID" value="NZ_LNQR01000021.1"/>
</dbReference>
<evidence type="ECO:0000256" key="6">
    <source>
        <dbReference type="ARBA" id="ARBA00022989"/>
    </source>
</evidence>